<dbReference type="PANTHER" id="PTHR43861:SF1">
    <property type="entry name" value="TRANS-ACONITATE 2-METHYLTRANSFERASE"/>
    <property type="match status" value="1"/>
</dbReference>
<evidence type="ECO:0000259" key="1">
    <source>
        <dbReference type="Pfam" id="PF08241"/>
    </source>
</evidence>
<evidence type="ECO:0000313" key="3">
    <source>
        <dbReference type="Proteomes" id="UP000473014"/>
    </source>
</evidence>
<dbReference type="EMBL" id="WIXO01000001">
    <property type="protein sequence ID" value="MTE19349.1"/>
    <property type="molecule type" value="Genomic_DNA"/>
</dbReference>
<keyword evidence="2" id="KW-0808">Transferase</keyword>
<dbReference type="GO" id="GO:0008757">
    <property type="term" value="F:S-adenosylmethionine-dependent methyltransferase activity"/>
    <property type="evidence" value="ECO:0007669"/>
    <property type="project" value="InterPro"/>
</dbReference>
<gene>
    <name evidence="2" type="ORF">F0L17_09455</name>
</gene>
<dbReference type="Proteomes" id="UP000473014">
    <property type="component" value="Unassembled WGS sequence"/>
</dbReference>
<dbReference type="GO" id="GO:0032259">
    <property type="term" value="P:methylation"/>
    <property type="evidence" value="ECO:0007669"/>
    <property type="project" value="UniProtKB-KW"/>
</dbReference>
<keyword evidence="2" id="KW-0489">Methyltransferase</keyword>
<dbReference type="Gene3D" id="3.40.50.150">
    <property type="entry name" value="Vaccinia Virus protein VP39"/>
    <property type="match status" value="1"/>
</dbReference>
<dbReference type="Pfam" id="PF08241">
    <property type="entry name" value="Methyltransf_11"/>
    <property type="match status" value="1"/>
</dbReference>
<name>A0A6G2BB97_9ACTN</name>
<dbReference type="InterPro" id="IPR029063">
    <property type="entry name" value="SAM-dependent_MTases_sf"/>
</dbReference>
<dbReference type="InterPro" id="IPR013216">
    <property type="entry name" value="Methyltransf_11"/>
</dbReference>
<organism evidence="2 3">
    <name type="scientific">Streptomyces taklimakanensis</name>
    <dbReference type="NCBI Taxonomy" id="2569853"/>
    <lineage>
        <taxon>Bacteria</taxon>
        <taxon>Bacillati</taxon>
        <taxon>Actinomycetota</taxon>
        <taxon>Actinomycetes</taxon>
        <taxon>Kitasatosporales</taxon>
        <taxon>Streptomycetaceae</taxon>
        <taxon>Streptomyces</taxon>
    </lineage>
</organism>
<reference evidence="2 3" key="1">
    <citation type="submission" date="2019-11" db="EMBL/GenBank/DDBJ databases">
        <authorList>
            <person name="Yuan L."/>
        </authorList>
    </citation>
    <scope>NUCLEOTIDE SEQUENCE [LARGE SCALE GENOMIC DNA]</scope>
    <source>
        <strain evidence="2 3">TRM43335</strain>
    </source>
</reference>
<dbReference type="GO" id="GO:0017000">
    <property type="term" value="P:antibiotic biosynthetic process"/>
    <property type="evidence" value="ECO:0007669"/>
    <property type="project" value="UniProtKB-ARBA"/>
</dbReference>
<sequence length="217" mass="23748">MWDRYARGKRGVPERTVNAAGQRTWFNWTQYPDHGPTETVLGSPASALELGCGTGRNAAHLAVHGVEVTAVDVSLVPLEKAEQRWGHLGGLRLVHREAVDFLRATDERFGAVYSVFGAVWFTDPEVLLPLVRRALRPGGVLAFSHEPPIEGCYGCQGGYVRGPGGDRPSVVRRWAYTPAMWVDILARYGFTRITADIVAPPPARSGDVPTLLVHARV</sequence>
<dbReference type="PANTHER" id="PTHR43861">
    <property type="entry name" value="TRANS-ACONITATE 2-METHYLTRANSFERASE-RELATED"/>
    <property type="match status" value="1"/>
</dbReference>
<comment type="caution">
    <text evidence="2">The sequence shown here is derived from an EMBL/GenBank/DDBJ whole genome shotgun (WGS) entry which is preliminary data.</text>
</comment>
<evidence type="ECO:0000313" key="2">
    <source>
        <dbReference type="EMBL" id="MTE19349.1"/>
    </source>
</evidence>
<keyword evidence="3" id="KW-1185">Reference proteome</keyword>
<protein>
    <submittedName>
        <fullName evidence="2">Methyltransferase domain-containing protein</fullName>
    </submittedName>
</protein>
<feature type="domain" description="Methyltransferase type 11" evidence="1">
    <location>
        <begin position="48"/>
        <end position="143"/>
    </location>
</feature>
<dbReference type="SUPFAM" id="SSF53335">
    <property type="entry name" value="S-adenosyl-L-methionine-dependent methyltransferases"/>
    <property type="match status" value="1"/>
</dbReference>
<dbReference type="AlphaFoldDB" id="A0A6G2BB97"/>
<accession>A0A6G2BB97</accession>
<proteinExistence type="predicted"/>
<dbReference type="CDD" id="cd02440">
    <property type="entry name" value="AdoMet_MTases"/>
    <property type="match status" value="1"/>
</dbReference>